<dbReference type="SMART" id="SM00327">
    <property type="entry name" value="VWA"/>
    <property type="match status" value="1"/>
</dbReference>
<evidence type="ECO:0000313" key="3">
    <source>
        <dbReference type="EMBL" id="RZB41582.1"/>
    </source>
</evidence>
<dbReference type="Pfam" id="PF08487">
    <property type="entry name" value="VIT"/>
    <property type="match status" value="1"/>
</dbReference>
<dbReference type="OrthoDB" id="299997at2759"/>
<dbReference type="EMBL" id="QDEB01112905">
    <property type="protein sequence ID" value="RZB41582.1"/>
    <property type="molecule type" value="Genomic_DNA"/>
</dbReference>
<dbReference type="PANTHER" id="PTHR10338">
    <property type="entry name" value="INTER-ALPHA-TRYPSIN INHIBITOR HEAVY CHAIN FAMILY MEMBER"/>
    <property type="match status" value="1"/>
</dbReference>
<evidence type="ECO:0000259" key="1">
    <source>
        <dbReference type="PROSITE" id="PS50234"/>
    </source>
</evidence>
<dbReference type="InterPro" id="IPR013694">
    <property type="entry name" value="VIT"/>
</dbReference>
<feature type="domain" description="VWFA" evidence="1">
    <location>
        <begin position="259"/>
        <end position="469"/>
    </location>
</feature>
<dbReference type="InterPro" id="IPR036465">
    <property type="entry name" value="vWFA_dom_sf"/>
</dbReference>
<keyword evidence="4" id="KW-1185">Reference proteome</keyword>
<dbReference type="PROSITE" id="PS51468">
    <property type="entry name" value="VIT"/>
    <property type="match status" value="1"/>
</dbReference>
<protein>
    <submittedName>
        <fullName evidence="3">Inter-alpha-trypsin inhibitor heavy chain H4</fullName>
    </submittedName>
</protein>
<dbReference type="SUPFAM" id="SSF53300">
    <property type="entry name" value="vWA-like"/>
    <property type="match status" value="1"/>
</dbReference>
<gene>
    <name evidence="3" type="ORF">BDFB_007391</name>
</gene>
<comment type="caution">
    <text evidence="3">The sequence shown here is derived from an EMBL/GenBank/DDBJ whole genome shotgun (WGS) entry which is preliminary data.</text>
</comment>
<proteinExistence type="predicted"/>
<dbReference type="PROSITE" id="PS50234">
    <property type="entry name" value="VWFA"/>
    <property type="match status" value="1"/>
</dbReference>
<name>A0A482VCW9_ASBVE</name>
<accession>A0A482VCW9</accession>
<dbReference type="Pfam" id="PF00092">
    <property type="entry name" value="VWA"/>
    <property type="match status" value="1"/>
</dbReference>
<dbReference type="Proteomes" id="UP000292052">
    <property type="component" value="Unassembled WGS sequence"/>
</dbReference>
<evidence type="ECO:0000259" key="2">
    <source>
        <dbReference type="PROSITE" id="PS51468"/>
    </source>
</evidence>
<dbReference type="GO" id="GO:0032991">
    <property type="term" value="C:protein-containing complex"/>
    <property type="evidence" value="ECO:0007669"/>
    <property type="project" value="UniProtKB-ARBA"/>
</dbReference>
<dbReference type="AlphaFoldDB" id="A0A482VCW9"/>
<dbReference type="InterPro" id="IPR050934">
    <property type="entry name" value="ITIH"/>
</dbReference>
<feature type="domain" description="VIT" evidence="2">
    <location>
        <begin position="1"/>
        <end position="121"/>
    </location>
</feature>
<evidence type="ECO:0000313" key="4">
    <source>
        <dbReference type="Proteomes" id="UP000292052"/>
    </source>
</evidence>
<feature type="non-terminal residue" evidence="3">
    <location>
        <position position="1"/>
    </location>
</feature>
<organism evidence="3 4">
    <name type="scientific">Asbolus verrucosus</name>
    <name type="common">Desert ironclad beetle</name>
    <dbReference type="NCBI Taxonomy" id="1661398"/>
    <lineage>
        <taxon>Eukaryota</taxon>
        <taxon>Metazoa</taxon>
        <taxon>Ecdysozoa</taxon>
        <taxon>Arthropoda</taxon>
        <taxon>Hexapoda</taxon>
        <taxon>Insecta</taxon>
        <taxon>Pterygota</taxon>
        <taxon>Neoptera</taxon>
        <taxon>Endopterygota</taxon>
        <taxon>Coleoptera</taxon>
        <taxon>Polyphaga</taxon>
        <taxon>Cucujiformia</taxon>
        <taxon>Tenebrionidae</taxon>
        <taxon>Pimeliinae</taxon>
        <taxon>Asbolus</taxon>
    </lineage>
</organism>
<dbReference type="InterPro" id="IPR002035">
    <property type="entry name" value="VWF_A"/>
</dbReference>
<dbReference type="STRING" id="1661398.A0A482VCW9"/>
<reference evidence="3 4" key="1">
    <citation type="submission" date="2017-03" db="EMBL/GenBank/DDBJ databases">
        <title>Genome of the blue death feigning beetle - Asbolus verrucosus.</title>
        <authorList>
            <person name="Rider S.D."/>
        </authorList>
    </citation>
    <scope>NUCLEOTIDE SEQUENCE [LARGE SCALE GENOMIC DNA]</scope>
    <source>
        <strain evidence="3">Butters</strain>
        <tissue evidence="3">Head and leg muscle</tissue>
    </source>
</reference>
<dbReference type="Gene3D" id="3.40.50.410">
    <property type="entry name" value="von Willebrand factor, type A domain"/>
    <property type="match status" value="1"/>
</dbReference>
<dbReference type="SMART" id="SM00609">
    <property type="entry name" value="VIT"/>
    <property type="match status" value="1"/>
</dbReference>
<sequence>VSDINPKISSMEIQTNVSNRFATTLVTSRVKNLKKTAAETTFSVILPENAFISEFVMEIGGKSYKAYVKEKEEAKRIYQEAVSSGRSAGHVELNARDSKTFTVSVNVEPESKTIFRLTYEELLQRQIGQYELVVNIHPGQIVDDLSVQVHINESRPLTFVRTPSLRTGNEISKNDDDLKPEADIKIINATSAVVKFSPDKNQQKQFAEHLGSSKENGLAGQFVVQYDVERDPQGGEVLVRDGYFVHFFSPSELEPLPKHVVFVLDHSGSMHGKPIEQLTEAMQNILPELNANDSFNIIRFSNDALVWDPKLNKFTEIYTTEQYGHLESELRELGLPEGVEATKENIRKAKEIVKGRGNMGLTNIIAGLEIGLFLTKRTQEKFPNKYQPMIIFLTDGLPNAGMRSGDEITNAVNTLNSGPNRASIFSLSFGTGADKNFLRKLSSQNLGFSRHIYKAADASLQLQDFYRKISSPLLSNVTFNYIDGVTDVTKRHYPILFRGSELVVAGRTNDISKISLRVDGICTTGLVHFRPVREEPVSSLERLWAYLTVQQILKERETAANKTELTKKALDLALKYSFVTEVSSLVVVKPNQTESVESKNTDESSMHIMVQIVLSIVVAIELVLIHKLLQVTLCIVHQEVYLVYPCQVHLNWEKEETWLLVLNVLILLQIVLENVR</sequence>
<dbReference type="PANTHER" id="PTHR10338:SF108">
    <property type="entry name" value="INTER-ALPHA-TRYPSIN INHIBITOR HEAVY CHAIN H4-LIKE PROTEIN"/>
    <property type="match status" value="1"/>
</dbReference>